<proteinExistence type="predicted"/>
<evidence type="ECO:0000313" key="3">
    <source>
        <dbReference type="Proteomes" id="UP000521358"/>
    </source>
</evidence>
<dbReference type="InterPro" id="IPR036420">
    <property type="entry name" value="BRCT_dom_sf"/>
</dbReference>
<dbReference type="Proteomes" id="UP000521358">
    <property type="component" value="Unassembled WGS sequence"/>
</dbReference>
<organism evidence="2 3">
    <name type="scientific">Vagococcus fluvialis</name>
    <dbReference type="NCBI Taxonomy" id="2738"/>
    <lineage>
        <taxon>Bacteria</taxon>
        <taxon>Bacillati</taxon>
        <taxon>Bacillota</taxon>
        <taxon>Bacilli</taxon>
        <taxon>Lactobacillales</taxon>
        <taxon>Enterococcaceae</taxon>
        <taxon>Vagococcus</taxon>
    </lineage>
</organism>
<dbReference type="Gene3D" id="3.40.50.10190">
    <property type="entry name" value="BRCT domain"/>
    <property type="match status" value="1"/>
</dbReference>
<dbReference type="Pfam" id="PF00533">
    <property type="entry name" value="BRCT"/>
    <property type="match status" value="1"/>
</dbReference>
<protein>
    <recommendedName>
        <fullName evidence="1">BRCT domain-containing protein</fullName>
    </recommendedName>
</protein>
<gene>
    <name evidence="2" type="ORF">HED35_13385</name>
</gene>
<dbReference type="InterPro" id="IPR001357">
    <property type="entry name" value="BRCT_dom"/>
</dbReference>
<reference evidence="2 3" key="1">
    <citation type="submission" date="2020-03" db="EMBL/GenBank/DDBJ databases">
        <title>Bacterial samples isolated from urine from healthy bovine heifers (Gyr breed).</title>
        <authorList>
            <person name="Giannattasio-Ferraz S."/>
            <person name="Maskeri L."/>
            <person name="Penido A."/>
            <person name="Barbosa-Stancioli E.F."/>
            <person name="Putonti C."/>
        </authorList>
    </citation>
    <scope>NUCLEOTIDE SEQUENCE [LARGE SCALE GENOMIC DNA]</scope>
    <source>
        <strain evidence="2 3">UFMG-H7</strain>
    </source>
</reference>
<feature type="domain" description="BRCT" evidence="1">
    <location>
        <begin position="3"/>
        <end position="77"/>
    </location>
</feature>
<name>A0A7X6I4I4_9ENTE</name>
<dbReference type="RefSeq" id="WP_167808127.1">
    <property type="nucleotide sequence ID" value="NZ_JAAVMB010000019.1"/>
</dbReference>
<comment type="caution">
    <text evidence="2">The sequence shown here is derived from an EMBL/GenBank/DDBJ whole genome shotgun (WGS) entry which is preliminary data.</text>
</comment>
<evidence type="ECO:0000259" key="1">
    <source>
        <dbReference type="Pfam" id="PF00533"/>
    </source>
</evidence>
<dbReference type="AlphaFoldDB" id="A0A7X6I4I4"/>
<dbReference type="EMBL" id="JAAVMB010000019">
    <property type="protein sequence ID" value="NKC69084.1"/>
    <property type="molecule type" value="Genomic_DNA"/>
</dbReference>
<accession>A0A7X6I4I4</accession>
<evidence type="ECO:0000313" key="2">
    <source>
        <dbReference type="EMBL" id="NKC69084.1"/>
    </source>
</evidence>
<dbReference type="SUPFAM" id="SSF52113">
    <property type="entry name" value="BRCT domain"/>
    <property type="match status" value="1"/>
</dbReference>
<sequence>MKISKGSHIAITGRFQSFNRDVGIFLIETLGFHYQPFVSLKTDVLVKGYFSVDLFDETKESKKLNSAKENGVLIINEMTFLLWVIQELKNFTGEQKSHFCESYYDEIQQVLNLSEAGQQNKMVDLLINQLEKKITIV</sequence>